<dbReference type="Pfam" id="PF01128">
    <property type="entry name" value="IspD"/>
    <property type="match status" value="1"/>
</dbReference>
<gene>
    <name evidence="14" type="primary">ispDF</name>
    <name evidence="16" type="ORF">FJQ54_14630</name>
</gene>
<comment type="caution">
    <text evidence="14">Lacks conserved residue(s) required for the propagation of feature annotation.</text>
</comment>
<feature type="site" description="Transition state stabilizer" evidence="14">
    <location>
        <position position="22"/>
    </location>
</feature>
<evidence type="ECO:0000256" key="14">
    <source>
        <dbReference type="HAMAP-Rule" id="MF_01520"/>
    </source>
</evidence>
<dbReference type="PANTHER" id="PTHR43181">
    <property type="entry name" value="2-C-METHYL-D-ERYTHRITOL 2,4-CYCLODIPHOSPHATE SYNTHASE, CHLOROPLASTIC"/>
    <property type="match status" value="1"/>
</dbReference>
<evidence type="ECO:0000313" key="16">
    <source>
        <dbReference type="EMBL" id="TPE59034.1"/>
    </source>
</evidence>
<evidence type="ECO:0000256" key="9">
    <source>
        <dbReference type="ARBA" id="ARBA00022695"/>
    </source>
</evidence>
<evidence type="ECO:0000256" key="2">
    <source>
        <dbReference type="ARBA" id="ARBA00001282"/>
    </source>
</evidence>
<feature type="binding site" evidence="14">
    <location>
        <begin position="234"/>
        <end position="236"/>
    </location>
    <ligand>
        <name>4-CDP-2-C-methyl-D-erythritol 2-phosphate</name>
        <dbReference type="ChEBI" id="CHEBI:57919"/>
    </ligand>
</feature>
<dbReference type="InterPro" id="IPR026596">
    <property type="entry name" value="IspD/F"/>
</dbReference>
<dbReference type="CDD" id="cd02516">
    <property type="entry name" value="CDP-ME_synthetase"/>
    <property type="match status" value="1"/>
</dbReference>
<dbReference type="GO" id="GO:0016114">
    <property type="term" value="P:terpenoid biosynthetic process"/>
    <property type="evidence" value="ECO:0007669"/>
    <property type="project" value="InterPro"/>
</dbReference>
<keyword evidence="17" id="KW-1185">Reference proteome</keyword>
<feature type="site" description="Transition state stabilizer" evidence="14">
    <location>
        <position position="260"/>
    </location>
</feature>
<keyword evidence="8 14" id="KW-0808">Transferase</keyword>
<dbReference type="PROSITE" id="PS01350">
    <property type="entry name" value="ISPF"/>
    <property type="match status" value="1"/>
</dbReference>
<dbReference type="OrthoDB" id="9804336at2"/>
<evidence type="ECO:0000256" key="6">
    <source>
        <dbReference type="ARBA" id="ARBA00008480"/>
    </source>
</evidence>
<dbReference type="GO" id="GO:0019288">
    <property type="term" value="P:isopentenyl diphosphate biosynthetic process, methylerythritol 4-phosphate pathway"/>
    <property type="evidence" value="ECO:0007669"/>
    <property type="project" value="UniProtKB-UniRule"/>
</dbReference>
<dbReference type="GO" id="GO:0046872">
    <property type="term" value="F:metal ion binding"/>
    <property type="evidence" value="ECO:0007669"/>
    <property type="project" value="UniProtKB-KW"/>
</dbReference>
<protein>
    <recommendedName>
        <fullName evidence="14">Bifunctional enzyme IspD/IspF</fullName>
    </recommendedName>
    <domain>
        <recommendedName>
            <fullName evidence="14">2-C-methyl-D-erythritol 4-phosphate cytidylyltransferase</fullName>
            <ecNumber evidence="14">2.7.7.60</ecNumber>
        </recommendedName>
        <alternativeName>
            <fullName evidence="14">4-diphosphocytidyl-2C-methyl-D-erythritol synthase</fullName>
        </alternativeName>
        <alternativeName>
            <fullName evidence="14">MEP cytidylyltransferase</fullName>
            <shortName evidence="14">MCT</shortName>
        </alternativeName>
    </domain>
    <domain>
        <recommendedName>
            <fullName evidence="14">2-C-methyl-D-erythritol 2,4-cyclodiphosphate synthase</fullName>
            <shortName evidence="14">MECDP-synthase</shortName>
            <shortName evidence="14">MECPP-synthase</shortName>
            <shortName evidence="14">MECPS</shortName>
            <ecNumber evidence="14">4.6.1.12</ecNumber>
        </recommendedName>
    </domain>
</protein>
<dbReference type="HAMAP" id="MF_00108">
    <property type="entry name" value="IspD"/>
    <property type="match status" value="1"/>
</dbReference>
<evidence type="ECO:0000256" key="11">
    <source>
        <dbReference type="ARBA" id="ARBA00023229"/>
    </source>
</evidence>
<feature type="site" description="Positions MEP for the nucleophilic attack" evidence="14">
    <location>
        <position position="156"/>
    </location>
</feature>
<dbReference type="RefSeq" id="WP_140929169.1">
    <property type="nucleotide sequence ID" value="NZ_VFSU01000032.1"/>
</dbReference>
<comment type="pathway">
    <text evidence="4 14">Isoprenoid biosynthesis; isopentenyl diphosphate biosynthesis via DXP pathway; isopentenyl diphosphate from 1-deoxy-D-xylulose 5-phosphate: step 4/6.</text>
</comment>
<dbReference type="AlphaFoldDB" id="A0A501XFF4"/>
<keyword evidence="11 14" id="KW-0414">Isoprene biosynthesis</keyword>
<feature type="binding site" evidence="14">
    <location>
        <position position="365"/>
    </location>
    <ligand>
        <name>4-CDP-2-C-methyl-D-erythritol 2-phosphate</name>
        <dbReference type="ChEBI" id="CHEBI:57919"/>
    </ligand>
</feature>
<dbReference type="InterPro" id="IPR018294">
    <property type="entry name" value="ISPD_synthase_CS"/>
</dbReference>
<dbReference type="GO" id="GO:0050518">
    <property type="term" value="F:2-C-methyl-D-erythritol 4-phosphate cytidylyltransferase activity"/>
    <property type="evidence" value="ECO:0007669"/>
    <property type="project" value="UniProtKB-UniRule"/>
</dbReference>
<dbReference type="NCBIfam" id="TIGR00453">
    <property type="entry name" value="ispD"/>
    <property type="match status" value="1"/>
</dbReference>
<dbReference type="SUPFAM" id="SSF69765">
    <property type="entry name" value="IpsF-like"/>
    <property type="match status" value="1"/>
</dbReference>
<dbReference type="Pfam" id="PF02542">
    <property type="entry name" value="YgbB"/>
    <property type="match status" value="1"/>
</dbReference>
<comment type="similarity">
    <text evidence="14">In the C-terminal section; belongs to the IspF family.</text>
</comment>
<evidence type="ECO:0000256" key="12">
    <source>
        <dbReference type="ARBA" id="ARBA00023239"/>
    </source>
</evidence>
<feature type="binding site" evidence="14">
    <location>
        <position position="236"/>
    </location>
    <ligand>
        <name>a divalent metal cation</name>
        <dbReference type="ChEBI" id="CHEBI:60240"/>
    </ligand>
</feature>
<evidence type="ECO:0000256" key="8">
    <source>
        <dbReference type="ARBA" id="ARBA00022679"/>
    </source>
</evidence>
<evidence type="ECO:0000256" key="13">
    <source>
        <dbReference type="ARBA" id="ARBA00023268"/>
    </source>
</evidence>
<evidence type="ECO:0000256" key="7">
    <source>
        <dbReference type="ARBA" id="ARBA00009789"/>
    </source>
</evidence>
<feature type="region of interest" description="2-C-methyl-D-erythritol 2,4-cyclodiphosphate synthase" evidence="14">
    <location>
        <begin position="228"/>
        <end position="388"/>
    </location>
</feature>
<feature type="binding site" evidence="14">
    <location>
        <begin position="260"/>
        <end position="261"/>
    </location>
    <ligand>
        <name>4-CDP-2-C-methyl-D-erythritol 2-phosphate</name>
        <dbReference type="ChEBI" id="CHEBI:57919"/>
    </ligand>
</feature>
<dbReference type="InterPro" id="IPR034683">
    <property type="entry name" value="IspD/TarI"/>
</dbReference>
<dbReference type="Gene3D" id="3.30.1330.50">
    <property type="entry name" value="2-C-methyl-D-erythritol 2,4-cyclodiphosphate synthase"/>
    <property type="match status" value="1"/>
</dbReference>
<proteinExistence type="inferred from homology"/>
<reference evidence="16 17" key="1">
    <citation type="submission" date="2019-06" db="EMBL/GenBank/DDBJ databases">
        <authorList>
            <person name="Lee I."/>
            <person name="Jang G.I."/>
            <person name="Hwang C.Y."/>
        </authorList>
    </citation>
    <scope>NUCLEOTIDE SEQUENCE [LARGE SCALE GENOMIC DNA]</scope>
    <source>
        <strain evidence="16 17">PAMC 28131</strain>
    </source>
</reference>
<dbReference type="InterPro" id="IPR029044">
    <property type="entry name" value="Nucleotide-diphossugar_trans"/>
</dbReference>
<evidence type="ECO:0000256" key="10">
    <source>
        <dbReference type="ARBA" id="ARBA00022723"/>
    </source>
</evidence>
<feature type="domain" description="2-C-methyl-D-erythritol 2,4-cyclodiphosphate synthase" evidence="15">
    <location>
        <begin position="230"/>
        <end position="380"/>
    </location>
</feature>
<dbReference type="EC" id="2.7.7.60" evidence="14"/>
<comment type="caution">
    <text evidence="16">The sequence shown here is derived from an EMBL/GenBank/DDBJ whole genome shotgun (WGS) entry which is preliminary data.</text>
</comment>
<feature type="site" description="Transition state stabilizer" evidence="14">
    <location>
        <position position="29"/>
    </location>
</feature>
<name>A0A501XFF4_9SPHN</name>
<dbReference type="SUPFAM" id="SSF53448">
    <property type="entry name" value="Nucleotide-diphospho-sugar transferases"/>
    <property type="match status" value="1"/>
</dbReference>
<feature type="site" description="Positions MEP for the nucleophilic attack" evidence="14">
    <location>
        <position position="209"/>
    </location>
</feature>
<comment type="catalytic activity">
    <reaction evidence="2 14">
        <text>2-C-methyl-D-erythritol 4-phosphate + CTP + H(+) = 4-CDP-2-C-methyl-D-erythritol + diphosphate</text>
        <dbReference type="Rhea" id="RHEA:13429"/>
        <dbReference type="ChEBI" id="CHEBI:15378"/>
        <dbReference type="ChEBI" id="CHEBI:33019"/>
        <dbReference type="ChEBI" id="CHEBI:37563"/>
        <dbReference type="ChEBI" id="CHEBI:57823"/>
        <dbReference type="ChEBI" id="CHEBI:58262"/>
        <dbReference type="EC" id="2.7.7.60"/>
    </reaction>
</comment>
<dbReference type="InterPro" id="IPR020555">
    <property type="entry name" value="MECDP_synthase_CS"/>
</dbReference>
<dbReference type="HAMAP" id="MF_00107">
    <property type="entry name" value="IspF"/>
    <property type="match status" value="1"/>
</dbReference>
<evidence type="ECO:0000256" key="1">
    <source>
        <dbReference type="ARBA" id="ARBA00000200"/>
    </source>
</evidence>
<evidence type="ECO:0000256" key="3">
    <source>
        <dbReference type="ARBA" id="ARBA00001968"/>
    </source>
</evidence>
<feature type="binding site" evidence="14">
    <location>
        <begin position="358"/>
        <end position="361"/>
    </location>
    <ligand>
        <name>4-CDP-2-C-methyl-D-erythritol 2-phosphate</name>
        <dbReference type="ChEBI" id="CHEBI:57919"/>
    </ligand>
</feature>
<dbReference type="InterPro" id="IPR036571">
    <property type="entry name" value="MECDP_synthase_sf"/>
</dbReference>
<dbReference type="NCBIfam" id="NF006899">
    <property type="entry name" value="PRK09382.1"/>
    <property type="match status" value="1"/>
</dbReference>
<evidence type="ECO:0000256" key="4">
    <source>
        <dbReference type="ARBA" id="ARBA00004709"/>
    </source>
</evidence>
<dbReference type="EC" id="4.6.1.12" evidence="14"/>
<dbReference type="Gene3D" id="3.90.550.10">
    <property type="entry name" value="Spore Coat Polysaccharide Biosynthesis Protein SpsA, Chain A"/>
    <property type="match status" value="1"/>
</dbReference>
<dbReference type="EMBL" id="VFSU01000032">
    <property type="protein sequence ID" value="TPE59034.1"/>
    <property type="molecule type" value="Genomic_DNA"/>
</dbReference>
<evidence type="ECO:0000313" key="17">
    <source>
        <dbReference type="Proteomes" id="UP000319897"/>
    </source>
</evidence>
<organism evidence="16 17">
    <name type="scientific">Sandaracinobacter neustonicus</name>
    <dbReference type="NCBI Taxonomy" id="1715348"/>
    <lineage>
        <taxon>Bacteria</taxon>
        <taxon>Pseudomonadati</taxon>
        <taxon>Pseudomonadota</taxon>
        <taxon>Alphaproteobacteria</taxon>
        <taxon>Sphingomonadales</taxon>
        <taxon>Sphingosinicellaceae</taxon>
        <taxon>Sandaracinobacter</taxon>
    </lineage>
</organism>
<comment type="similarity">
    <text evidence="14">In the N-terminal section; belongs to the IspD/TarI cytidylyltransferase family. IspD subfamily.</text>
</comment>
<dbReference type="InterPro" id="IPR001228">
    <property type="entry name" value="IspD"/>
</dbReference>
<dbReference type="InterPro" id="IPR003526">
    <property type="entry name" value="MECDP_synthase"/>
</dbReference>
<keyword evidence="12 14" id="KW-0456">Lyase</keyword>
<evidence type="ECO:0000259" key="15">
    <source>
        <dbReference type="Pfam" id="PF02542"/>
    </source>
</evidence>
<dbReference type="CDD" id="cd00554">
    <property type="entry name" value="MECDP_synthase"/>
    <property type="match status" value="1"/>
</dbReference>
<dbReference type="PROSITE" id="PS01295">
    <property type="entry name" value="ISPD"/>
    <property type="match status" value="1"/>
</dbReference>
<feature type="site" description="Transition state stabilizer" evidence="14">
    <location>
        <position position="359"/>
    </location>
</feature>
<comment type="similarity">
    <text evidence="7">Belongs to the IspD/TarI cytidylyltransferase family. IspD subfamily.</text>
</comment>
<comment type="cofactor">
    <cofactor evidence="3 14">
        <name>a divalent metal cation</name>
        <dbReference type="ChEBI" id="CHEBI:60240"/>
    </cofactor>
</comment>
<dbReference type="NCBIfam" id="TIGR00151">
    <property type="entry name" value="ispF"/>
    <property type="match status" value="1"/>
</dbReference>
<dbReference type="Proteomes" id="UP000319897">
    <property type="component" value="Unassembled WGS sequence"/>
</dbReference>
<accession>A0A501XFF4</accession>
<dbReference type="GO" id="GO:0008685">
    <property type="term" value="F:2-C-methyl-D-erythritol 2,4-cyclodiphosphate synthase activity"/>
    <property type="evidence" value="ECO:0007669"/>
    <property type="project" value="UniProtKB-UniRule"/>
</dbReference>
<keyword evidence="13 14" id="KW-0511">Multifunctional enzyme</keyword>
<dbReference type="FunFam" id="3.90.550.10:FF:000003">
    <property type="entry name" value="2-C-methyl-D-erythritol 4-phosphate cytidylyltransferase"/>
    <property type="match status" value="1"/>
</dbReference>
<comment type="catalytic activity">
    <reaction evidence="1 14">
        <text>4-CDP-2-C-methyl-D-erythritol 2-phosphate = 2-C-methyl-D-erythritol 2,4-cyclic diphosphate + CMP</text>
        <dbReference type="Rhea" id="RHEA:23864"/>
        <dbReference type="ChEBI" id="CHEBI:57919"/>
        <dbReference type="ChEBI" id="CHEBI:58483"/>
        <dbReference type="ChEBI" id="CHEBI:60377"/>
        <dbReference type="EC" id="4.6.1.12"/>
    </reaction>
</comment>
<sequence length="388" mass="40431">MSSNASPGAAAALIVAAGRSQRAGGDVPKQYRTLGGKPILRWSAEAFARHAAIGPIHVVVAEGEEARAEALLAGLPVTVGRGGATRQQSVRLGLEQLAASNPARVLIHDAARPMLAADLIDRVLGGLNEAPGSCPALPVVDSLRRGGDSIEGEVPREGLWRVQTPQGFDFLLIRAAHASAAEGATDDAEVLRAAGHQVRLVPGDEKAMKVTLPQDFETAERLLDWVTLSGSGYDVHKFGPGDHVWLCGVPVPHSHGLIGHSDADVGLHALTDAVLGALGDGDIGTHFPPSDPQWKGASSDRFLAHAASLVAAAGGRILHVDVTLICEAPKVGPHRPAMLARLADILHDHAPRLSVKATTTEGLGFTGRREGLAAQAMATIRLPGWSKI</sequence>
<feature type="binding site" evidence="14">
    <location>
        <position position="368"/>
    </location>
    <ligand>
        <name>4-CDP-2-C-methyl-D-erythritol 2-phosphate</name>
        <dbReference type="ChEBI" id="CHEBI:57919"/>
    </ligand>
</feature>
<dbReference type="UniPathway" id="UPA00056">
    <property type="reaction ID" value="UER00093"/>
</dbReference>
<dbReference type="PANTHER" id="PTHR43181:SF1">
    <property type="entry name" value="2-C-METHYL-D-ERYTHRITOL 2,4-CYCLODIPHOSPHATE SYNTHASE, CHLOROPLASTIC"/>
    <property type="match status" value="1"/>
</dbReference>
<evidence type="ECO:0000256" key="5">
    <source>
        <dbReference type="ARBA" id="ARBA00004787"/>
    </source>
</evidence>
<comment type="function">
    <text evidence="14">Bifunctional enzyme that catalyzes the formation of 4-diphosphocytidyl-2-C-methyl-D-erythritol from CTP and 2-C-methyl-D-erythritol 4-phosphate (MEP) (IspD), and catalyzes the conversion of 4-diphosphocytidyl-2-C-methyl-D-erythritol 2-phosphate (CDP-ME2P) to 2-C-methyl-D-erythritol 2,4-cyclodiphosphate (ME-CPP) with a corresponding release of cytidine 5-monophosphate (CMP) (IspF).</text>
</comment>
<comment type="similarity">
    <text evidence="6">Belongs to the IspF family.</text>
</comment>
<feature type="binding site" evidence="14">
    <location>
        <begin position="282"/>
        <end position="284"/>
    </location>
    <ligand>
        <name>4-CDP-2-C-methyl-D-erythritol 2-phosphate</name>
        <dbReference type="ChEBI" id="CHEBI:57919"/>
    </ligand>
</feature>
<feature type="binding site" evidence="14">
    <location>
        <position position="234"/>
    </location>
    <ligand>
        <name>a divalent metal cation</name>
        <dbReference type="ChEBI" id="CHEBI:60240"/>
    </ligand>
</feature>
<feature type="binding site" evidence="14">
    <location>
        <position position="268"/>
    </location>
    <ligand>
        <name>a divalent metal cation</name>
        <dbReference type="ChEBI" id="CHEBI:60240"/>
    </ligand>
</feature>
<feature type="region of interest" description="2-C-methyl-D-erythritol 4-phosphate cytidylyltransferase" evidence="14">
    <location>
        <begin position="1"/>
        <end position="227"/>
    </location>
</feature>
<keyword evidence="9 14" id="KW-0548">Nucleotidyltransferase</keyword>
<dbReference type="HAMAP" id="MF_01520">
    <property type="entry name" value="IspDF"/>
    <property type="match status" value="1"/>
</dbReference>
<comment type="pathway">
    <text evidence="5 14">Isoprenoid biosynthesis; isopentenyl diphosphate biosynthesis via DXP pathway; isopentenyl diphosphate from 1-deoxy-D-xylulose 5-phosphate: step 2/6.</text>
</comment>
<keyword evidence="10 14" id="KW-0479">Metal-binding</keyword>